<dbReference type="SMART" id="SM00645">
    <property type="entry name" value="Pept_C1"/>
    <property type="match status" value="1"/>
</dbReference>
<evidence type="ECO:0000256" key="3">
    <source>
        <dbReference type="ARBA" id="ARBA00011610"/>
    </source>
</evidence>
<dbReference type="Gene3D" id="3.90.70.10">
    <property type="entry name" value="Cysteine proteinases"/>
    <property type="match status" value="1"/>
</dbReference>
<dbReference type="PANTHER" id="PTHR12411">
    <property type="entry name" value="CYSTEINE PROTEASE FAMILY C1-RELATED"/>
    <property type="match status" value="1"/>
</dbReference>
<dbReference type="EMBL" id="NWUJ01000016">
    <property type="protein sequence ID" value="PFH31114.1"/>
    <property type="molecule type" value="Genomic_DNA"/>
</dbReference>
<proteinExistence type="inferred from homology"/>
<evidence type="ECO:0000259" key="14">
    <source>
        <dbReference type="SMART" id="SM00645"/>
    </source>
</evidence>
<dbReference type="Gene3D" id="2.40.128.80">
    <property type="entry name" value="Cathepsin C, exclusion domain"/>
    <property type="match status" value="1"/>
</dbReference>
<dbReference type="GO" id="GO:0006508">
    <property type="term" value="P:proteolysis"/>
    <property type="evidence" value="ECO:0007669"/>
    <property type="project" value="InterPro"/>
</dbReference>
<feature type="region of interest" description="Disordered" evidence="12">
    <location>
        <begin position="702"/>
        <end position="729"/>
    </location>
</feature>
<name>A0A2A9M1J5_BESBE</name>
<evidence type="ECO:0000256" key="9">
    <source>
        <dbReference type="ARBA" id="ARBA00030778"/>
    </source>
</evidence>
<dbReference type="InterPro" id="IPR036496">
    <property type="entry name" value="CathepsinC_exc_dom_sf"/>
</dbReference>
<evidence type="ECO:0000256" key="7">
    <source>
        <dbReference type="ARBA" id="ARBA00029762"/>
    </source>
</evidence>
<evidence type="ECO:0000256" key="1">
    <source>
        <dbReference type="ARBA" id="ARBA00001923"/>
    </source>
</evidence>
<dbReference type="InterPro" id="IPR000668">
    <property type="entry name" value="Peptidase_C1A_C"/>
</dbReference>
<accession>A0A2A9M1J5</accession>
<keyword evidence="5" id="KW-0865">Zymogen</keyword>
<organism evidence="15 16">
    <name type="scientific">Besnoitia besnoiti</name>
    <name type="common">Apicomplexan protozoan</name>
    <dbReference type="NCBI Taxonomy" id="94643"/>
    <lineage>
        <taxon>Eukaryota</taxon>
        <taxon>Sar</taxon>
        <taxon>Alveolata</taxon>
        <taxon>Apicomplexa</taxon>
        <taxon>Conoidasida</taxon>
        <taxon>Coccidia</taxon>
        <taxon>Eucoccidiorida</taxon>
        <taxon>Eimeriorina</taxon>
        <taxon>Sarcocystidae</taxon>
        <taxon>Besnoitia</taxon>
    </lineage>
</organism>
<feature type="compositionally biased region" description="Low complexity" evidence="12">
    <location>
        <begin position="635"/>
        <end position="652"/>
    </location>
</feature>
<feature type="compositionally biased region" description="Basic and acidic residues" evidence="12">
    <location>
        <begin position="618"/>
        <end position="627"/>
    </location>
</feature>
<evidence type="ECO:0000256" key="11">
    <source>
        <dbReference type="ARBA" id="ARBA00045556"/>
    </source>
</evidence>
<dbReference type="PROSITE" id="PS00139">
    <property type="entry name" value="THIOL_PROTEASE_CYS"/>
    <property type="match status" value="1"/>
</dbReference>
<dbReference type="SUPFAM" id="SSF75001">
    <property type="entry name" value="Dipeptidyl peptidase I (cathepsin C), exclusion domain"/>
    <property type="match status" value="1"/>
</dbReference>
<evidence type="ECO:0000256" key="12">
    <source>
        <dbReference type="SAM" id="MobiDB-lite"/>
    </source>
</evidence>
<feature type="signal peptide" evidence="13">
    <location>
        <begin position="1"/>
        <end position="24"/>
    </location>
</feature>
<dbReference type="InterPro" id="IPR025660">
    <property type="entry name" value="Pept_his_AS"/>
</dbReference>
<keyword evidence="6" id="KW-0325">Glycoprotein</keyword>
<evidence type="ECO:0000256" key="8">
    <source>
        <dbReference type="ARBA" id="ARBA00029779"/>
    </source>
</evidence>
<dbReference type="InterPro" id="IPR014882">
    <property type="entry name" value="CathepsinC_exc"/>
</dbReference>
<feature type="region of interest" description="Disordered" evidence="12">
    <location>
        <begin position="618"/>
        <end position="655"/>
    </location>
</feature>
<dbReference type="RefSeq" id="XP_029215123.1">
    <property type="nucleotide sequence ID" value="XM_029361656.1"/>
</dbReference>
<evidence type="ECO:0000256" key="10">
    <source>
        <dbReference type="ARBA" id="ARBA00032961"/>
    </source>
</evidence>
<keyword evidence="13" id="KW-0732">Signal</keyword>
<dbReference type="InterPro" id="IPR013128">
    <property type="entry name" value="Peptidase_C1A"/>
</dbReference>
<reference evidence="15 16" key="1">
    <citation type="submission" date="2017-09" db="EMBL/GenBank/DDBJ databases">
        <title>Genome sequencing of Besnoitia besnoiti strain Bb-Ger1.</title>
        <authorList>
            <person name="Schares G."/>
            <person name="Venepally P."/>
            <person name="Lorenzi H.A."/>
        </authorList>
    </citation>
    <scope>NUCLEOTIDE SEQUENCE [LARGE SCALE GENOMIC DNA]</scope>
    <source>
        <strain evidence="15 16">Bb-Ger1</strain>
    </source>
</reference>
<dbReference type="Pfam" id="PF08773">
    <property type="entry name" value="CathepsinC_exc"/>
    <property type="match status" value="1"/>
</dbReference>
<evidence type="ECO:0000313" key="15">
    <source>
        <dbReference type="EMBL" id="PFH31114.1"/>
    </source>
</evidence>
<evidence type="ECO:0000313" key="16">
    <source>
        <dbReference type="Proteomes" id="UP000224006"/>
    </source>
</evidence>
<comment type="cofactor">
    <cofactor evidence="1">
        <name>chloride</name>
        <dbReference type="ChEBI" id="CHEBI:17996"/>
    </cofactor>
</comment>
<dbReference type="VEuPathDB" id="ToxoDB:BESB_029880"/>
<dbReference type="OrthoDB" id="3789175at2759"/>
<evidence type="ECO:0000256" key="2">
    <source>
        <dbReference type="ARBA" id="ARBA00008455"/>
    </source>
</evidence>
<evidence type="ECO:0000256" key="4">
    <source>
        <dbReference type="ARBA" id="ARBA00014709"/>
    </source>
</evidence>
<dbReference type="SUPFAM" id="SSF54001">
    <property type="entry name" value="Cysteine proteinases"/>
    <property type="match status" value="1"/>
</dbReference>
<dbReference type="PROSITE" id="PS00639">
    <property type="entry name" value="THIOL_PROTEASE_HIS"/>
    <property type="match status" value="1"/>
</dbReference>
<dbReference type="Pfam" id="PF00112">
    <property type="entry name" value="Peptidase_C1"/>
    <property type="match status" value="1"/>
</dbReference>
<dbReference type="InterPro" id="IPR000169">
    <property type="entry name" value="Pept_cys_AS"/>
</dbReference>
<comment type="caution">
    <text evidence="15">The sequence shown here is derived from an EMBL/GenBank/DDBJ whole genome shotgun (WGS) entry which is preliminary data.</text>
</comment>
<gene>
    <name evidence="15" type="ORF">BESB_029880</name>
</gene>
<comment type="similarity">
    <text evidence="2">Belongs to the peptidase C1 family.</text>
</comment>
<dbReference type="InterPro" id="IPR038765">
    <property type="entry name" value="Papain-like_cys_pep_sf"/>
</dbReference>
<sequence length="729" mass="80417">MKSLLPLLSCVVGLWARCAAPVRGDLPSHCLVRHVIGEWELYEGLWLTCKGHSDSSKAELHDPYCGYRVPDQPGSHGPMTPPNVSPSFYQLRTSRFTLHPDFQVEFEDGAAGWWTLVYDEGLHLEVSGPQNRRFFAFFKYEMATDGRNVAWSYCHTTLVGWWERLPAANDSADALIPSPPSYDTPEPVDRESANEQLLGTIKRGCWWAKKLGEDISTPTNEVPKERRSPLEVPLWPSSHPPNIEAVAAAVRKSLPEGASWEPVKEDYIEIHGQKLRSLEEVWSRVGSQPLFMSRQYAEKTEVTVRVAPPEHLLDSVRPFGSPAGSDPPWRTIREFDWTNEEHVFFRIGRRQSVVPEAPNQGGCGSCYAITTGSVLTSRLWIRYASHDDVFGKVHVSALQGTSCNVYNQGCDGGYVFLALKFGQEHGFRTEECVREYNSMVSAQQSALAPDLQICHDLGGQLGTSAYGCDAPPERTPLPGACSTTIKVTSWRYVGGVYGSCSEDEMLRSLWEHGPLATSMEPTSKFVVYRRGVFKSAYNSMIQQGENWVWEKVDHAVEIVGWGWAKEGDKWIPYWKVRNSWGRSWGENGYARILRGVNEMAIERVAVLGDVALFRHGEHVPPHDEADKPVSLGQMSAAASTKAAGSSTSAGKARNPTTTVAAASAGAHGAKAALRHARTGGSSKHLNHAVQPEVDAAFGHGVSRVGGQPSKSNKGASLRSIQPHYQAKTI</sequence>
<evidence type="ECO:0000256" key="6">
    <source>
        <dbReference type="ARBA" id="ARBA00023180"/>
    </source>
</evidence>
<comment type="subunit">
    <text evidence="3">Tetramer of heterotrimers consisting of exclusion domain, heavy- and light chains.</text>
</comment>
<dbReference type="AlphaFoldDB" id="A0A2A9M1J5"/>
<evidence type="ECO:0000256" key="13">
    <source>
        <dbReference type="SAM" id="SignalP"/>
    </source>
</evidence>
<feature type="domain" description="Peptidase C1A papain C-terminal" evidence="14">
    <location>
        <begin position="347"/>
        <end position="609"/>
    </location>
</feature>
<evidence type="ECO:0000256" key="5">
    <source>
        <dbReference type="ARBA" id="ARBA00023145"/>
    </source>
</evidence>
<dbReference type="KEGG" id="bbes:BESB_029880"/>
<comment type="function">
    <text evidence="11">Thiol protease. Has dipeptidylpeptidase activity. Active against a broad range of dipeptide substrates composed of both polar and hydrophobic amino acids. Proline cannot occupy the P1 position and arginine cannot occupy the P2 position of the substrate. Can act as both an exopeptidase and endopeptidase. Activates serine proteases such as elastase, cathepsin G and granzymes A and B.</text>
</comment>
<feature type="chain" id="PRO_5012970538" description="Dipeptidyl peptidase 1" evidence="13">
    <location>
        <begin position="25"/>
        <end position="729"/>
    </location>
</feature>
<protein>
    <recommendedName>
        <fullName evidence="4">Dipeptidyl peptidase 1</fullName>
    </recommendedName>
    <alternativeName>
        <fullName evidence="8">Cathepsin C</fullName>
    </alternativeName>
    <alternativeName>
        <fullName evidence="7">Cathepsin J</fullName>
    </alternativeName>
    <alternativeName>
        <fullName evidence="10">Dipeptidyl peptidase I</fullName>
    </alternativeName>
    <alternativeName>
        <fullName evidence="9">Dipeptidyl transferase</fullName>
    </alternativeName>
</protein>
<dbReference type="Proteomes" id="UP000224006">
    <property type="component" value="Chromosome XIII"/>
</dbReference>
<dbReference type="STRING" id="94643.A0A2A9M1J5"/>
<dbReference type="GO" id="GO:0008234">
    <property type="term" value="F:cysteine-type peptidase activity"/>
    <property type="evidence" value="ECO:0007669"/>
    <property type="project" value="InterPro"/>
</dbReference>
<dbReference type="GeneID" id="40308040"/>
<keyword evidence="16" id="KW-1185">Reference proteome</keyword>